<accession>A0AAW9CR57</accession>
<protein>
    <submittedName>
        <fullName evidence="2">Uncharacterized protein</fullName>
    </submittedName>
</protein>
<evidence type="ECO:0000256" key="1">
    <source>
        <dbReference type="SAM" id="MobiDB-lite"/>
    </source>
</evidence>
<dbReference type="EMBL" id="QXCT01000001">
    <property type="protein sequence ID" value="MDW9251089.1"/>
    <property type="molecule type" value="Genomic_DNA"/>
</dbReference>
<reference evidence="2" key="1">
    <citation type="submission" date="2018-08" db="EMBL/GenBank/DDBJ databases">
        <title>Identification of Burkholderia cepacia strains that express a Burkholderia pseudomallei-like capsular polysaccharide.</title>
        <authorList>
            <person name="Burtnick M.N."/>
            <person name="Vongsouvath M."/>
            <person name="Newton P."/>
            <person name="Wuthiekanun V."/>
            <person name="Limmathurotsakul D."/>
            <person name="Brett P.J."/>
            <person name="Chantratita N."/>
            <person name="Dance D.A."/>
        </authorList>
    </citation>
    <scope>NUCLEOTIDE SEQUENCE</scope>
    <source>
        <strain evidence="2">SBXCC001</strain>
    </source>
</reference>
<dbReference type="Proteomes" id="UP001272137">
    <property type="component" value="Unassembled WGS sequence"/>
</dbReference>
<proteinExistence type="predicted"/>
<organism evidence="2 3">
    <name type="scientific">Burkholderia thailandensis</name>
    <dbReference type="NCBI Taxonomy" id="57975"/>
    <lineage>
        <taxon>Bacteria</taxon>
        <taxon>Pseudomonadati</taxon>
        <taxon>Pseudomonadota</taxon>
        <taxon>Betaproteobacteria</taxon>
        <taxon>Burkholderiales</taxon>
        <taxon>Burkholderiaceae</taxon>
        <taxon>Burkholderia</taxon>
        <taxon>pseudomallei group</taxon>
    </lineage>
</organism>
<gene>
    <name evidence="2" type="ORF">C7S16_5537</name>
</gene>
<evidence type="ECO:0000313" key="3">
    <source>
        <dbReference type="Proteomes" id="UP001272137"/>
    </source>
</evidence>
<sequence>MRAIVRRRLPAPRRPIASRSSLLVSVSRRPARFMPASDALRHAFNLNRESMDAAASPTAHPHEAPRACAAYRPATPRA</sequence>
<feature type="region of interest" description="Disordered" evidence="1">
    <location>
        <begin position="52"/>
        <end position="78"/>
    </location>
</feature>
<name>A0AAW9CR57_BURTH</name>
<dbReference type="AlphaFoldDB" id="A0AAW9CR57"/>
<comment type="caution">
    <text evidence="2">The sequence shown here is derived from an EMBL/GenBank/DDBJ whole genome shotgun (WGS) entry which is preliminary data.</text>
</comment>
<evidence type="ECO:0000313" key="2">
    <source>
        <dbReference type="EMBL" id="MDW9251089.1"/>
    </source>
</evidence>